<dbReference type="InterPro" id="IPR003593">
    <property type="entry name" value="AAA+_ATPase"/>
</dbReference>
<dbReference type="InterPro" id="IPR017871">
    <property type="entry name" value="ABC_transporter-like_CS"/>
</dbReference>
<dbReference type="InterPro" id="IPR015854">
    <property type="entry name" value="ABC_transpr_LolD-like"/>
</dbReference>
<evidence type="ECO:0000256" key="1">
    <source>
        <dbReference type="ARBA" id="ARBA00005417"/>
    </source>
</evidence>
<keyword evidence="7 9" id="KW-0472">Membrane</keyword>
<keyword evidence="5 9" id="KW-0547">Nucleotide-binding</keyword>
<evidence type="ECO:0000256" key="3">
    <source>
        <dbReference type="ARBA" id="ARBA00022475"/>
    </source>
</evidence>
<comment type="subunit">
    <text evidence="9">Homodimer. Forms a membrane-associated complex with FtsX.</text>
</comment>
<gene>
    <name evidence="9 11" type="primary">ftsE</name>
    <name evidence="11" type="ORF">MOOR_17090</name>
</gene>
<sequence length="230" mass="25917">MSLIQFFNVTKQYPPNITALDDVSVKIDKGEFVFLVGPSGAGKTTFIRLLFREEVPNRGQIIIGGRSISRLKRKEVPLLRRNIGIVFQDFRLLPDRTVFENVAFALRVVEAHPREIKPRVERVLAQVGLSNRARMFPHQLSGGEQQRAAIARAIVNNPRILVADEPTGNLDPVTSGEIMKLLEEINRLGTTVIMATHAWDIVNSMRKRVIALQHGRLVRDDREGAYGYEA</sequence>
<dbReference type="Proteomes" id="UP000182743">
    <property type="component" value="Unassembled WGS sequence"/>
</dbReference>
<protein>
    <recommendedName>
        <fullName evidence="2 9">Cell division ATP-binding protein FtsE</fullName>
    </recommendedName>
</protein>
<evidence type="ECO:0000313" key="11">
    <source>
        <dbReference type="EMBL" id="OIQ08789.1"/>
    </source>
</evidence>
<dbReference type="PROSITE" id="PS00211">
    <property type="entry name" value="ABC_TRANSPORTER_1"/>
    <property type="match status" value="1"/>
</dbReference>
<dbReference type="PROSITE" id="PS50893">
    <property type="entry name" value="ABC_TRANSPORTER_2"/>
    <property type="match status" value="1"/>
</dbReference>
<evidence type="ECO:0000256" key="8">
    <source>
        <dbReference type="ARBA" id="ARBA00023306"/>
    </source>
</evidence>
<evidence type="ECO:0000256" key="4">
    <source>
        <dbReference type="ARBA" id="ARBA00022618"/>
    </source>
</evidence>
<dbReference type="SMART" id="SM00382">
    <property type="entry name" value="AAA"/>
    <property type="match status" value="1"/>
</dbReference>
<evidence type="ECO:0000256" key="5">
    <source>
        <dbReference type="ARBA" id="ARBA00022741"/>
    </source>
</evidence>
<comment type="similarity">
    <text evidence="1 9">Belongs to the ABC transporter superfamily.</text>
</comment>
<evidence type="ECO:0000259" key="10">
    <source>
        <dbReference type="PROSITE" id="PS50893"/>
    </source>
</evidence>
<dbReference type="AlphaFoldDB" id="A0A1J5JHY3"/>
<dbReference type="Gene3D" id="3.40.50.300">
    <property type="entry name" value="P-loop containing nucleotide triphosphate hydrolases"/>
    <property type="match status" value="1"/>
</dbReference>
<dbReference type="PANTHER" id="PTHR24220">
    <property type="entry name" value="IMPORT ATP-BINDING PROTEIN"/>
    <property type="match status" value="1"/>
</dbReference>
<comment type="caution">
    <text evidence="11">The sequence shown here is derived from an EMBL/GenBank/DDBJ whole genome shotgun (WGS) entry which is preliminary data.</text>
</comment>
<dbReference type="NCBIfam" id="TIGR02673">
    <property type="entry name" value="FtsE"/>
    <property type="match status" value="1"/>
</dbReference>
<dbReference type="GO" id="GO:0005524">
    <property type="term" value="F:ATP binding"/>
    <property type="evidence" value="ECO:0007669"/>
    <property type="project" value="UniProtKB-UniRule"/>
</dbReference>
<dbReference type="EMBL" id="MIHH01000008">
    <property type="protein sequence ID" value="OIQ08789.1"/>
    <property type="molecule type" value="Genomic_DNA"/>
</dbReference>
<keyword evidence="4 9" id="KW-0132">Cell division</keyword>
<dbReference type="InterPro" id="IPR003439">
    <property type="entry name" value="ABC_transporter-like_ATP-bd"/>
</dbReference>
<organism evidence="11 12">
    <name type="scientific">Neomoorella thermoacetica</name>
    <name type="common">Clostridium thermoaceticum</name>
    <dbReference type="NCBI Taxonomy" id="1525"/>
    <lineage>
        <taxon>Bacteria</taxon>
        <taxon>Bacillati</taxon>
        <taxon>Bacillota</taxon>
        <taxon>Clostridia</taxon>
        <taxon>Neomoorellales</taxon>
        <taxon>Neomoorellaceae</taxon>
        <taxon>Neomoorella</taxon>
    </lineage>
</organism>
<evidence type="ECO:0000256" key="2">
    <source>
        <dbReference type="ARBA" id="ARBA00020019"/>
    </source>
</evidence>
<reference evidence="11 12" key="1">
    <citation type="submission" date="2016-08" db="EMBL/GenBank/DDBJ databases">
        <title>Genome-based comparison of Moorella thermoacetic strains.</title>
        <authorList>
            <person name="Poehlein A."/>
            <person name="Bengelsdorf F.R."/>
            <person name="Esser C."/>
            <person name="Duerre P."/>
            <person name="Daniel R."/>
        </authorList>
    </citation>
    <scope>NUCLEOTIDE SEQUENCE [LARGE SCALE GENOMIC DNA]</scope>
    <source>
        <strain evidence="11 12">DSM 11768</strain>
    </source>
</reference>
<dbReference type="InterPro" id="IPR027417">
    <property type="entry name" value="P-loop_NTPase"/>
</dbReference>
<keyword evidence="3 9" id="KW-1003">Cell membrane</keyword>
<dbReference type="SUPFAM" id="SSF52540">
    <property type="entry name" value="P-loop containing nucleoside triphosphate hydrolases"/>
    <property type="match status" value="1"/>
</dbReference>
<dbReference type="GO" id="GO:0022857">
    <property type="term" value="F:transmembrane transporter activity"/>
    <property type="evidence" value="ECO:0007669"/>
    <property type="project" value="TreeGrafter"/>
</dbReference>
<feature type="domain" description="ABC transporter" evidence="10">
    <location>
        <begin position="4"/>
        <end position="230"/>
    </location>
</feature>
<evidence type="ECO:0000256" key="6">
    <source>
        <dbReference type="ARBA" id="ARBA00022840"/>
    </source>
</evidence>
<evidence type="ECO:0000256" key="9">
    <source>
        <dbReference type="RuleBase" id="RU365094"/>
    </source>
</evidence>
<evidence type="ECO:0000256" key="7">
    <source>
        <dbReference type="ARBA" id="ARBA00023136"/>
    </source>
</evidence>
<dbReference type="InterPro" id="IPR005286">
    <property type="entry name" value="Cell_div_FtsE"/>
</dbReference>
<dbReference type="Pfam" id="PF00005">
    <property type="entry name" value="ABC_tran"/>
    <property type="match status" value="1"/>
</dbReference>
<dbReference type="GO" id="GO:0051301">
    <property type="term" value="P:cell division"/>
    <property type="evidence" value="ECO:0007669"/>
    <property type="project" value="UniProtKB-UniRule"/>
</dbReference>
<comment type="function">
    <text evidence="9">Part of the ABC transporter FtsEX involved in cellular division.</text>
</comment>
<accession>A0A1J5JHY3</accession>
<evidence type="ECO:0000313" key="12">
    <source>
        <dbReference type="Proteomes" id="UP000182743"/>
    </source>
</evidence>
<dbReference type="RefSeq" id="WP_071521018.1">
    <property type="nucleotide sequence ID" value="NZ_CP136417.1"/>
</dbReference>
<dbReference type="GO" id="GO:0016887">
    <property type="term" value="F:ATP hydrolysis activity"/>
    <property type="evidence" value="ECO:0007669"/>
    <property type="project" value="InterPro"/>
</dbReference>
<name>A0A1J5JHY3_NEOTH</name>
<comment type="subcellular location">
    <subcellularLocation>
        <location evidence="9">Cell membrane</location>
        <topology evidence="9">Peripheral membrane protein</topology>
        <orientation evidence="9">Cytoplasmic side</orientation>
    </subcellularLocation>
</comment>
<proteinExistence type="inferred from homology"/>
<dbReference type="FunFam" id="3.40.50.300:FF:000056">
    <property type="entry name" value="Cell division ATP-binding protein FtsE"/>
    <property type="match status" value="1"/>
</dbReference>
<keyword evidence="8 9" id="KW-0131">Cell cycle</keyword>
<dbReference type="GO" id="GO:0005886">
    <property type="term" value="C:plasma membrane"/>
    <property type="evidence" value="ECO:0007669"/>
    <property type="project" value="UniProtKB-SubCell"/>
</dbReference>
<keyword evidence="6 9" id="KW-0067">ATP-binding</keyword>
<dbReference type="PANTHER" id="PTHR24220:SF470">
    <property type="entry name" value="CELL DIVISION ATP-BINDING PROTEIN FTSE"/>
    <property type="match status" value="1"/>
</dbReference>